<keyword evidence="11" id="KW-0961">Cell wall biogenesis/degradation</keyword>
<dbReference type="PANTHER" id="PTHR32282">
    <property type="entry name" value="BINDING PROTEIN TRANSPEPTIDASE, PUTATIVE-RELATED"/>
    <property type="match status" value="1"/>
</dbReference>
<dbReference type="InterPro" id="IPR050396">
    <property type="entry name" value="Glycosyltr_51/Transpeptidase"/>
</dbReference>
<evidence type="ECO:0000256" key="10">
    <source>
        <dbReference type="ARBA" id="ARBA00023268"/>
    </source>
</evidence>
<dbReference type="Pfam" id="PF00905">
    <property type="entry name" value="Transpeptidase"/>
    <property type="match status" value="1"/>
</dbReference>
<keyword evidence="9" id="KW-0573">Peptidoglycan synthesis</keyword>
<dbReference type="GO" id="GO:0009002">
    <property type="term" value="F:serine-type D-Ala-D-Ala carboxypeptidase activity"/>
    <property type="evidence" value="ECO:0007669"/>
    <property type="project" value="UniProtKB-EC"/>
</dbReference>
<evidence type="ECO:0000259" key="15">
    <source>
        <dbReference type="Pfam" id="PF00905"/>
    </source>
</evidence>
<dbReference type="Pfam" id="PF00912">
    <property type="entry name" value="Transgly"/>
    <property type="match status" value="1"/>
</dbReference>
<dbReference type="STRING" id="35622.SAMN04489764_1914"/>
<dbReference type="InterPro" id="IPR012338">
    <property type="entry name" value="Beta-lactam/transpept-like"/>
</dbReference>
<evidence type="ECO:0000256" key="1">
    <source>
        <dbReference type="ARBA" id="ARBA00007090"/>
    </source>
</evidence>
<dbReference type="GO" id="GO:0008360">
    <property type="term" value="P:regulation of cell shape"/>
    <property type="evidence" value="ECO:0007669"/>
    <property type="project" value="UniProtKB-KW"/>
</dbReference>
<reference evidence="17 18" key="1">
    <citation type="submission" date="2016-10" db="EMBL/GenBank/DDBJ databases">
        <authorList>
            <person name="de Groot N.N."/>
        </authorList>
    </citation>
    <scope>NUCLEOTIDE SEQUENCE [LARGE SCALE GENOMIC DNA]</scope>
    <source>
        <strain evidence="17 18">DSM 43794</strain>
    </source>
</reference>
<dbReference type="GO" id="GO:0030288">
    <property type="term" value="C:outer membrane-bounded periplasmic space"/>
    <property type="evidence" value="ECO:0007669"/>
    <property type="project" value="TreeGrafter"/>
</dbReference>
<evidence type="ECO:0000256" key="2">
    <source>
        <dbReference type="ARBA" id="ARBA00007739"/>
    </source>
</evidence>
<keyword evidence="3 17" id="KW-0121">Carboxypeptidase</keyword>
<evidence type="ECO:0000256" key="14">
    <source>
        <dbReference type="SAM" id="MobiDB-lite"/>
    </source>
</evidence>
<dbReference type="Gene3D" id="3.40.710.10">
    <property type="entry name" value="DD-peptidase/beta-lactamase superfamily"/>
    <property type="match status" value="1"/>
</dbReference>
<dbReference type="InterPro" id="IPR001460">
    <property type="entry name" value="PCN-bd_Tpept"/>
</dbReference>
<dbReference type="OrthoDB" id="7911552at2"/>
<dbReference type="PANTHER" id="PTHR32282:SF33">
    <property type="entry name" value="PEPTIDOGLYCAN GLYCOSYLTRANSFERASE"/>
    <property type="match status" value="1"/>
</dbReference>
<evidence type="ECO:0000256" key="11">
    <source>
        <dbReference type="ARBA" id="ARBA00023316"/>
    </source>
</evidence>
<keyword evidence="10" id="KW-0511">Multifunctional enzyme</keyword>
<evidence type="ECO:0000256" key="9">
    <source>
        <dbReference type="ARBA" id="ARBA00022984"/>
    </source>
</evidence>
<evidence type="ECO:0000256" key="13">
    <source>
        <dbReference type="ARBA" id="ARBA00049902"/>
    </source>
</evidence>
<organism evidence="17 18">
    <name type="scientific">Thermostaphylospora chromogena</name>
    <dbReference type="NCBI Taxonomy" id="35622"/>
    <lineage>
        <taxon>Bacteria</taxon>
        <taxon>Bacillati</taxon>
        <taxon>Actinomycetota</taxon>
        <taxon>Actinomycetes</taxon>
        <taxon>Streptosporangiales</taxon>
        <taxon>Thermomonosporaceae</taxon>
        <taxon>Thermostaphylospora</taxon>
    </lineage>
</organism>
<keyword evidence="8" id="KW-0133">Cell shape</keyword>
<accession>A0A1H1DAZ8</accession>
<dbReference type="InterPro" id="IPR023346">
    <property type="entry name" value="Lysozyme-like_dom_sf"/>
</dbReference>
<keyword evidence="7" id="KW-0378">Hydrolase</keyword>
<comment type="catalytic activity">
    <reaction evidence="13">
        <text>[GlcNAc-(1-&gt;4)-Mur2Ac(oyl-L-Ala-gamma-D-Glu-L-Lys-D-Ala-D-Ala)](n)-di-trans,octa-cis-undecaprenyl diphosphate + beta-D-GlcNAc-(1-&gt;4)-Mur2Ac(oyl-L-Ala-gamma-D-Glu-L-Lys-D-Ala-D-Ala)-di-trans,octa-cis-undecaprenyl diphosphate = [GlcNAc-(1-&gt;4)-Mur2Ac(oyl-L-Ala-gamma-D-Glu-L-Lys-D-Ala-D-Ala)](n+1)-di-trans,octa-cis-undecaprenyl diphosphate + di-trans,octa-cis-undecaprenyl diphosphate + H(+)</text>
        <dbReference type="Rhea" id="RHEA:23708"/>
        <dbReference type="Rhea" id="RHEA-COMP:9602"/>
        <dbReference type="Rhea" id="RHEA-COMP:9603"/>
        <dbReference type="ChEBI" id="CHEBI:15378"/>
        <dbReference type="ChEBI" id="CHEBI:58405"/>
        <dbReference type="ChEBI" id="CHEBI:60033"/>
        <dbReference type="ChEBI" id="CHEBI:78435"/>
        <dbReference type="EC" id="2.4.99.28"/>
    </reaction>
</comment>
<dbReference type="SUPFAM" id="SSF56601">
    <property type="entry name" value="beta-lactamase/transpeptidase-like"/>
    <property type="match status" value="1"/>
</dbReference>
<evidence type="ECO:0000256" key="6">
    <source>
        <dbReference type="ARBA" id="ARBA00022679"/>
    </source>
</evidence>
<dbReference type="GO" id="GO:0008658">
    <property type="term" value="F:penicillin binding"/>
    <property type="evidence" value="ECO:0007669"/>
    <property type="project" value="InterPro"/>
</dbReference>
<evidence type="ECO:0000313" key="18">
    <source>
        <dbReference type="Proteomes" id="UP000217103"/>
    </source>
</evidence>
<protein>
    <submittedName>
        <fullName evidence="17">Membrane carboxypeptidase (Penicillin-binding protein)</fullName>
    </submittedName>
</protein>
<sequence>MAKPTFGTDGTTPKAYPGVVQARGKDRGSVIVNGLRLLVAGAAAGVLTAAVALPAVGGAGIGVKTATEKLELRAEELDEPPLPEVTVLLDRNGNQIGQFYYENRKSVELKDIAPVMRDAIVAIEDARFYEHGPLDIEGTIRALATNLSSGGVTQGGSSITQQYVKQVLVNKAETKEELAAATEATMSRKLNELRYAMAIEKKYTKDEILERYLNISYFGAGAYGVEAAAKRFFNKSASKLTLAEAATLAGAVQNPSRTDPNVGKENRKRLLQRRNVVLDKMAELGKISKQEAEKAKKEDLGWKDVEVPGGCSESKYPYFCLYVQHELRNNPVFGKTDKERLRRLREGGLVIQTTLDPKMQEASEKAIAKYVYASDKPVASQAMIEPGTGEIRAMAASRKFGRDKKKNEISYNLPADVAHGGGRGFQAGSTFKVFTLVTALDKGMKINDGISTSDAYRAPSSSAFRDCKGNRVGEPSHVVRNSSEGGGGFKTLQTGTWGSVNTFFMALEQKVGLCEVVKTAKKLGIKRADGEPLREFETFTLGINEMDPVTVANAYATIAARGKYCEPIAITKITDRYGKTKTYESKCKKVLDEEVADAASHILSGVFTKGTMREVGGIGRDAAGKTGTTDDYTAAWFAGYTPDLASAVSLGDPRGAFGYDLTGVTIGGRYYPYVYGASISGRIWKDSMIRALRGSPPKSFHPINTSRFGGCSSGCAPKPRKDDRRDDGRGGDRDSRGRPDYFDDFVDRGEDHIDIGGDLGDRDGDRVSDRDTERLSGRDDRPSDRDGDRVVNQDGDRPSDRDGDRPSDRDGDRDVNQDDDRDSGRGRHGIIPMLG</sequence>
<keyword evidence="4" id="KW-0645">Protease</keyword>
<dbReference type="Gene3D" id="1.10.3810.10">
    <property type="entry name" value="Biosynthetic peptidoglycan transglycosylase-like"/>
    <property type="match status" value="1"/>
</dbReference>
<evidence type="ECO:0000313" key="17">
    <source>
        <dbReference type="EMBL" id="SDQ73604.1"/>
    </source>
</evidence>
<dbReference type="InterPro" id="IPR001264">
    <property type="entry name" value="Glyco_trans_51"/>
</dbReference>
<keyword evidence="5" id="KW-0328">Glycosyltransferase</keyword>
<comment type="similarity">
    <text evidence="1">In the C-terminal section; belongs to the transpeptidase family.</text>
</comment>
<dbReference type="GO" id="GO:0071555">
    <property type="term" value="P:cell wall organization"/>
    <property type="evidence" value="ECO:0007669"/>
    <property type="project" value="UniProtKB-KW"/>
</dbReference>
<gene>
    <name evidence="17" type="ORF">SAMN04489764_1914</name>
</gene>
<evidence type="ECO:0000259" key="16">
    <source>
        <dbReference type="Pfam" id="PF00912"/>
    </source>
</evidence>
<dbReference type="SUPFAM" id="SSF53955">
    <property type="entry name" value="Lysozyme-like"/>
    <property type="match status" value="1"/>
</dbReference>
<dbReference type="GO" id="GO:0009252">
    <property type="term" value="P:peptidoglycan biosynthetic process"/>
    <property type="evidence" value="ECO:0007669"/>
    <property type="project" value="UniProtKB-KW"/>
</dbReference>
<feature type="domain" description="Glycosyl transferase family 51" evidence="16">
    <location>
        <begin position="93"/>
        <end position="281"/>
    </location>
</feature>
<proteinExistence type="inferred from homology"/>
<feature type="compositionally biased region" description="Basic and acidic residues" evidence="14">
    <location>
        <begin position="719"/>
        <end position="825"/>
    </location>
</feature>
<dbReference type="EMBL" id="FNKK01000002">
    <property type="protein sequence ID" value="SDQ73604.1"/>
    <property type="molecule type" value="Genomic_DNA"/>
</dbReference>
<keyword evidence="6" id="KW-0808">Transferase</keyword>
<name>A0A1H1DAZ8_9ACTN</name>
<comment type="similarity">
    <text evidence="2">In the N-terminal section; belongs to the glycosyltransferase 51 family.</text>
</comment>
<evidence type="ECO:0000256" key="5">
    <source>
        <dbReference type="ARBA" id="ARBA00022676"/>
    </source>
</evidence>
<dbReference type="GO" id="GO:0006508">
    <property type="term" value="P:proteolysis"/>
    <property type="evidence" value="ECO:0007669"/>
    <property type="project" value="UniProtKB-KW"/>
</dbReference>
<keyword evidence="18" id="KW-1185">Reference proteome</keyword>
<dbReference type="AlphaFoldDB" id="A0A1H1DAZ8"/>
<evidence type="ECO:0000256" key="4">
    <source>
        <dbReference type="ARBA" id="ARBA00022670"/>
    </source>
</evidence>
<feature type="region of interest" description="Disordered" evidence="14">
    <location>
        <begin position="696"/>
        <end position="835"/>
    </location>
</feature>
<comment type="catalytic activity">
    <reaction evidence="12">
        <text>Preferential cleavage: (Ac)2-L-Lys-D-Ala-|-D-Ala. Also transpeptidation of peptidyl-alanyl moieties that are N-acyl substituents of D-alanine.</text>
        <dbReference type="EC" id="3.4.16.4"/>
    </reaction>
</comment>
<feature type="domain" description="Penicillin-binding protein transpeptidase" evidence="15">
    <location>
        <begin position="383"/>
        <end position="643"/>
    </location>
</feature>
<evidence type="ECO:0000256" key="3">
    <source>
        <dbReference type="ARBA" id="ARBA00022645"/>
    </source>
</evidence>
<dbReference type="FunFam" id="1.10.3810.10:FF:000001">
    <property type="entry name" value="Penicillin-binding protein 1A"/>
    <property type="match status" value="1"/>
</dbReference>
<evidence type="ECO:0000256" key="7">
    <source>
        <dbReference type="ARBA" id="ARBA00022801"/>
    </source>
</evidence>
<dbReference type="InterPro" id="IPR036950">
    <property type="entry name" value="PBP_transglycosylase"/>
</dbReference>
<dbReference type="GO" id="GO:0008955">
    <property type="term" value="F:peptidoglycan glycosyltransferase activity"/>
    <property type="evidence" value="ECO:0007669"/>
    <property type="project" value="UniProtKB-EC"/>
</dbReference>
<dbReference type="Proteomes" id="UP000217103">
    <property type="component" value="Unassembled WGS sequence"/>
</dbReference>
<evidence type="ECO:0000256" key="12">
    <source>
        <dbReference type="ARBA" id="ARBA00034000"/>
    </source>
</evidence>
<evidence type="ECO:0000256" key="8">
    <source>
        <dbReference type="ARBA" id="ARBA00022960"/>
    </source>
</evidence>